<sequence>MNANRKILFIVALMLIGLAVATITNVALNFRDYGYNNAIEKSKMTAEIVRDGLTAHMVNGIMDKREFFLGNIANIKDVQSLWIVRADSVIKQYGEGMQNEKPRDAMDRRVLKEGVTVREIREDASNAVLRVTIPYTATAYGNPNCLTCHNVKEGEVLGAISMEFNINEIRQTGAVTIAKIFAINVVFIIIALWVTNHYFKPYMKLFENLQNGIKRARTGDFSFRFTTTLKDAGSEVADQMNTLFQKMEDTFGGIKHNLNTFASRSNISSNDPLSTAGVIIQELSDVYKFKKTIEHDANKDAVYDRFIYVLKEKFHFDHFALYEVDKTTKERKLIHITDHKSFCLPSADKDTQECRAFRTASDVYSTDFPNICANCAEDKEYSCIPFNINDDLALILSYSAKDIETIEEMNLALPSIKNYFEAAKAVIESRTLMDKLRDSSLRDGATGLYNRRFLEEFIDKSSEQAARSNMSYAVLMIDIDYFKMINDTYGHDAGDVVIKSLSEILVHAIRKADLPVRYGGEEFLVLLHNTTPEGALSVAEKIRTVFNEKKFQFGNDTVQKTLSIGIAHFPSQADSIWKVIKFADIALYEGKHTGRNRVIEFEERMFSGGDQF</sequence>
<dbReference type="GO" id="GO:0043709">
    <property type="term" value="P:cell adhesion involved in single-species biofilm formation"/>
    <property type="evidence" value="ECO:0007669"/>
    <property type="project" value="TreeGrafter"/>
</dbReference>
<dbReference type="InterPro" id="IPR029787">
    <property type="entry name" value="Nucleotide_cyclase"/>
</dbReference>
<protein>
    <recommendedName>
        <fullName evidence="1">diguanylate cyclase</fullName>
        <ecNumber evidence="1">2.7.7.65</ecNumber>
    </recommendedName>
</protein>
<comment type="caution">
    <text evidence="5">The sequence shown here is derived from an EMBL/GenBank/DDBJ whole genome shotgun (WGS) entry which is preliminary data.</text>
</comment>
<dbReference type="SMART" id="SM00267">
    <property type="entry name" value="GGDEF"/>
    <property type="match status" value="1"/>
</dbReference>
<dbReference type="Proteomes" id="UP000228859">
    <property type="component" value="Unassembled WGS sequence"/>
</dbReference>
<feature type="domain" description="GGDEF" evidence="4">
    <location>
        <begin position="470"/>
        <end position="603"/>
    </location>
</feature>
<keyword evidence="3" id="KW-1133">Transmembrane helix</keyword>
<dbReference type="GO" id="GO:0005886">
    <property type="term" value="C:plasma membrane"/>
    <property type="evidence" value="ECO:0007669"/>
    <property type="project" value="TreeGrafter"/>
</dbReference>
<name>A0A2D3WCN5_9BACT</name>
<dbReference type="PANTHER" id="PTHR45138">
    <property type="entry name" value="REGULATORY COMPONENTS OF SENSORY TRANSDUCTION SYSTEM"/>
    <property type="match status" value="1"/>
</dbReference>
<evidence type="ECO:0000313" key="6">
    <source>
        <dbReference type="Proteomes" id="UP000228859"/>
    </source>
</evidence>
<accession>A0A2D3WCN5</accession>
<dbReference type="PANTHER" id="PTHR45138:SF9">
    <property type="entry name" value="DIGUANYLATE CYCLASE DGCM-RELATED"/>
    <property type="match status" value="1"/>
</dbReference>
<evidence type="ECO:0000259" key="4">
    <source>
        <dbReference type="PROSITE" id="PS50887"/>
    </source>
</evidence>
<keyword evidence="3" id="KW-0812">Transmembrane</keyword>
<comment type="catalytic activity">
    <reaction evidence="2">
        <text>2 GTP = 3',3'-c-di-GMP + 2 diphosphate</text>
        <dbReference type="Rhea" id="RHEA:24898"/>
        <dbReference type="ChEBI" id="CHEBI:33019"/>
        <dbReference type="ChEBI" id="CHEBI:37565"/>
        <dbReference type="ChEBI" id="CHEBI:58805"/>
        <dbReference type="EC" id="2.7.7.65"/>
    </reaction>
</comment>
<dbReference type="SUPFAM" id="SSF55073">
    <property type="entry name" value="Nucleotide cyclase"/>
    <property type="match status" value="1"/>
</dbReference>
<keyword evidence="3" id="KW-0472">Membrane</keyword>
<dbReference type="NCBIfam" id="TIGR00254">
    <property type="entry name" value="GGDEF"/>
    <property type="match status" value="1"/>
</dbReference>
<proteinExistence type="predicted"/>
<evidence type="ECO:0000313" key="5">
    <source>
        <dbReference type="EMBL" id="DAB38178.1"/>
    </source>
</evidence>
<evidence type="ECO:0000256" key="1">
    <source>
        <dbReference type="ARBA" id="ARBA00012528"/>
    </source>
</evidence>
<dbReference type="Gene3D" id="3.30.450.290">
    <property type="match status" value="1"/>
</dbReference>
<dbReference type="AlphaFoldDB" id="A0A2D3WCN5"/>
<dbReference type="PROSITE" id="PS50887">
    <property type="entry name" value="GGDEF"/>
    <property type="match status" value="1"/>
</dbReference>
<reference evidence="5 6" key="1">
    <citation type="journal article" date="2017" name="Front. Microbiol.">
        <title>Comparative Genomic Analysis of the Class Epsilonproteobacteria and Proposed Reclassification to Epsilonbacteraeota (phyl. nov.).</title>
        <authorList>
            <person name="Waite D.W."/>
            <person name="Vanwonterghem I."/>
            <person name="Rinke C."/>
            <person name="Parks D.H."/>
            <person name="Zhang Y."/>
            <person name="Takai K."/>
            <person name="Sievert S.M."/>
            <person name="Simon J."/>
            <person name="Campbell B.J."/>
            <person name="Hanson T.E."/>
            <person name="Woyke T."/>
            <person name="Klotz M.G."/>
            <person name="Hugenholtz P."/>
        </authorList>
    </citation>
    <scope>NUCLEOTIDE SEQUENCE [LARGE SCALE GENOMIC DNA]</scope>
    <source>
        <strain evidence="5">UBA12443</strain>
    </source>
</reference>
<gene>
    <name evidence="5" type="ORF">CFH83_07260</name>
</gene>
<evidence type="ECO:0000256" key="2">
    <source>
        <dbReference type="ARBA" id="ARBA00034247"/>
    </source>
</evidence>
<dbReference type="InterPro" id="IPR050469">
    <property type="entry name" value="Diguanylate_Cyclase"/>
</dbReference>
<dbReference type="EC" id="2.7.7.65" evidence="1"/>
<dbReference type="GO" id="GO:1902201">
    <property type="term" value="P:negative regulation of bacterial-type flagellum-dependent cell motility"/>
    <property type="evidence" value="ECO:0007669"/>
    <property type="project" value="TreeGrafter"/>
</dbReference>
<dbReference type="Gene3D" id="3.30.70.270">
    <property type="match status" value="1"/>
</dbReference>
<dbReference type="InterPro" id="IPR000160">
    <property type="entry name" value="GGDEF_dom"/>
</dbReference>
<feature type="transmembrane region" description="Helical" evidence="3">
    <location>
        <begin position="173"/>
        <end position="194"/>
    </location>
</feature>
<dbReference type="FunFam" id="3.30.70.270:FF:000001">
    <property type="entry name" value="Diguanylate cyclase domain protein"/>
    <property type="match status" value="1"/>
</dbReference>
<dbReference type="EMBL" id="DLUI01000103">
    <property type="protein sequence ID" value="DAB38178.1"/>
    <property type="molecule type" value="Genomic_DNA"/>
</dbReference>
<dbReference type="CDD" id="cd01949">
    <property type="entry name" value="GGDEF"/>
    <property type="match status" value="1"/>
</dbReference>
<organism evidence="5 6">
    <name type="scientific">Sulfuricurvum kujiense</name>
    <dbReference type="NCBI Taxonomy" id="148813"/>
    <lineage>
        <taxon>Bacteria</taxon>
        <taxon>Pseudomonadati</taxon>
        <taxon>Campylobacterota</taxon>
        <taxon>Epsilonproteobacteria</taxon>
        <taxon>Campylobacterales</taxon>
        <taxon>Sulfurimonadaceae</taxon>
        <taxon>Sulfuricurvum</taxon>
    </lineage>
</organism>
<dbReference type="InterPro" id="IPR043128">
    <property type="entry name" value="Rev_trsase/Diguanyl_cyclase"/>
</dbReference>
<dbReference type="RefSeq" id="WP_294896602.1">
    <property type="nucleotide sequence ID" value="NZ_DLUI01000103.1"/>
</dbReference>
<dbReference type="Pfam" id="PF00990">
    <property type="entry name" value="GGDEF"/>
    <property type="match status" value="1"/>
</dbReference>
<dbReference type="GO" id="GO:0052621">
    <property type="term" value="F:diguanylate cyclase activity"/>
    <property type="evidence" value="ECO:0007669"/>
    <property type="project" value="UniProtKB-EC"/>
</dbReference>
<evidence type="ECO:0000256" key="3">
    <source>
        <dbReference type="SAM" id="Phobius"/>
    </source>
</evidence>